<dbReference type="AlphaFoldDB" id="A0A3N4JFD0"/>
<feature type="compositionally biased region" description="Basic and acidic residues" evidence="1">
    <location>
        <begin position="1"/>
        <end position="24"/>
    </location>
</feature>
<evidence type="ECO:0000256" key="1">
    <source>
        <dbReference type="SAM" id="MobiDB-lite"/>
    </source>
</evidence>
<gene>
    <name evidence="2" type="ORF">L873DRAFT_1845086</name>
</gene>
<dbReference type="EMBL" id="ML120409">
    <property type="protein sequence ID" value="RPA96975.1"/>
    <property type="molecule type" value="Genomic_DNA"/>
</dbReference>
<proteinExistence type="predicted"/>
<organism evidence="2 3">
    <name type="scientific">Choiromyces venosus 120613-1</name>
    <dbReference type="NCBI Taxonomy" id="1336337"/>
    <lineage>
        <taxon>Eukaryota</taxon>
        <taxon>Fungi</taxon>
        <taxon>Dikarya</taxon>
        <taxon>Ascomycota</taxon>
        <taxon>Pezizomycotina</taxon>
        <taxon>Pezizomycetes</taxon>
        <taxon>Pezizales</taxon>
        <taxon>Tuberaceae</taxon>
        <taxon>Choiromyces</taxon>
    </lineage>
</organism>
<keyword evidence="3" id="KW-1185">Reference proteome</keyword>
<evidence type="ECO:0000313" key="3">
    <source>
        <dbReference type="Proteomes" id="UP000276215"/>
    </source>
</evidence>
<feature type="compositionally biased region" description="Basic and acidic residues" evidence="1">
    <location>
        <begin position="60"/>
        <end position="71"/>
    </location>
</feature>
<dbReference type="OrthoDB" id="5419923at2759"/>
<sequence length="319" mass="33618">MSKRSYGEDHPDLSGDTLTDKDIPSHAPSSYYRLSSNLTPPTGDVHSDGGAGVVPTIRCGGRDVTGEEGKLSDSSAGIKPAGLSGYGTPAVLGSGVNCRTSNSLKNSCHQACIIGSCIAGEDRLIDGVEWQRIHKAFPPHNTSTFVPPVSVPHTREVMERRQKDKGVFAWIDAVITSSGHTSDSIPTTSPIPIVATRATTTGSSARPGGNLLLIGSDNDDPDSTGIGGPNPSYPCLIKSPPSLSLVLSGALTTTVHPYLREAFEYPSIQKGVERMPTVLKVVISAPKEAKPERKDARSPILGPIFSGKTALYSKVRHTV</sequence>
<name>A0A3N4JFD0_9PEZI</name>
<reference evidence="2 3" key="1">
    <citation type="journal article" date="2018" name="Nat. Ecol. Evol.">
        <title>Pezizomycetes genomes reveal the molecular basis of ectomycorrhizal truffle lifestyle.</title>
        <authorList>
            <person name="Murat C."/>
            <person name="Payen T."/>
            <person name="Noel B."/>
            <person name="Kuo A."/>
            <person name="Morin E."/>
            <person name="Chen J."/>
            <person name="Kohler A."/>
            <person name="Krizsan K."/>
            <person name="Balestrini R."/>
            <person name="Da Silva C."/>
            <person name="Montanini B."/>
            <person name="Hainaut M."/>
            <person name="Levati E."/>
            <person name="Barry K.W."/>
            <person name="Belfiori B."/>
            <person name="Cichocki N."/>
            <person name="Clum A."/>
            <person name="Dockter R.B."/>
            <person name="Fauchery L."/>
            <person name="Guy J."/>
            <person name="Iotti M."/>
            <person name="Le Tacon F."/>
            <person name="Lindquist E.A."/>
            <person name="Lipzen A."/>
            <person name="Malagnac F."/>
            <person name="Mello A."/>
            <person name="Molinier V."/>
            <person name="Miyauchi S."/>
            <person name="Poulain J."/>
            <person name="Riccioni C."/>
            <person name="Rubini A."/>
            <person name="Sitrit Y."/>
            <person name="Splivallo R."/>
            <person name="Traeger S."/>
            <person name="Wang M."/>
            <person name="Zifcakova L."/>
            <person name="Wipf D."/>
            <person name="Zambonelli A."/>
            <person name="Paolocci F."/>
            <person name="Nowrousian M."/>
            <person name="Ottonello S."/>
            <person name="Baldrian P."/>
            <person name="Spatafora J.W."/>
            <person name="Henrissat B."/>
            <person name="Nagy L.G."/>
            <person name="Aury J.M."/>
            <person name="Wincker P."/>
            <person name="Grigoriev I.V."/>
            <person name="Bonfante P."/>
            <person name="Martin F.M."/>
        </authorList>
    </citation>
    <scope>NUCLEOTIDE SEQUENCE [LARGE SCALE GENOMIC DNA]</scope>
    <source>
        <strain evidence="2 3">120613-1</strain>
    </source>
</reference>
<evidence type="ECO:0000313" key="2">
    <source>
        <dbReference type="EMBL" id="RPA96975.1"/>
    </source>
</evidence>
<accession>A0A3N4JFD0</accession>
<dbReference type="Proteomes" id="UP000276215">
    <property type="component" value="Unassembled WGS sequence"/>
</dbReference>
<feature type="region of interest" description="Disordered" evidence="1">
    <location>
        <begin position="1"/>
        <end position="76"/>
    </location>
</feature>
<protein>
    <submittedName>
        <fullName evidence="2">Uncharacterized protein</fullName>
    </submittedName>
</protein>